<protein>
    <submittedName>
        <fullName evidence="2">Crp/Fnr family transcriptional regulator</fullName>
    </submittedName>
</protein>
<accession>A0A1E5SKU3</accession>
<feature type="domain" description="Cyclic nucleotide-binding" evidence="1">
    <location>
        <begin position="7"/>
        <end position="79"/>
    </location>
</feature>
<dbReference type="InterPro" id="IPR014710">
    <property type="entry name" value="RmlC-like_jellyroll"/>
</dbReference>
<dbReference type="Gene3D" id="2.60.120.10">
    <property type="entry name" value="Jelly Rolls"/>
    <property type="match status" value="1"/>
</dbReference>
<dbReference type="OrthoDB" id="667553at2"/>
<comment type="caution">
    <text evidence="2">The sequence shown here is derived from an EMBL/GenBank/DDBJ whole genome shotgun (WGS) entry which is preliminary data.</text>
</comment>
<sequence length="157" mass="18044">MSKKLINVKKGQFLQRKGDLNTKVYVVQKGLLRSYAIDEKGKEHIFMFAPEGWIIADNLPSDLPADLFIDAIEDSEVIVKEKDISEEKDSEKFIKRLTVLQKRVIMLMSASAITRYDHFIKTYPKITKRVPQRMIASYLGITPEALSKSKKNHFKGN</sequence>
<dbReference type="RefSeq" id="WP_069835204.1">
    <property type="nucleotide sequence ID" value="NZ_MDGQ01000005.1"/>
</dbReference>
<dbReference type="InterPro" id="IPR000595">
    <property type="entry name" value="cNMP-bd_dom"/>
</dbReference>
<dbReference type="CDD" id="cd00038">
    <property type="entry name" value="CAP_ED"/>
    <property type="match status" value="1"/>
</dbReference>
<dbReference type="Pfam" id="PF00027">
    <property type="entry name" value="cNMP_binding"/>
    <property type="match status" value="1"/>
</dbReference>
<dbReference type="EMBL" id="MDGQ01000005">
    <property type="protein sequence ID" value="OEJ99742.1"/>
    <property type="molecule type" value="Genomic_DNA"/>
</dbReference>
<reference evidence="2 3" key="1">
    <citation type="submission" date="2016-08" db="EMBL/GenBank/DDBJ databases">
        <title>Draft genome of Fabibacter sp. strain SK-8.</title>
        <authorList>
            <person name="Wong S.-K."/>
            <person name="Hamasaki K."/>
            <person name="Yoshizawa S."/>
        </authorList>
    </citation>
    <scope>NUCLEOTIDE SEQUENCE [LARGE SCALE GENOMIC DNA]</scope>
    <source>
        <strain evidence="2 3">SK-8</strain>
    </source>
</reference>
<evidence type="ECO:0000313" key="3">
    <source>
        <dbReference type="Proteomes" id="UP000095552"/>
    </source>
</evidence>
<name>A0A1E5SKU3_9BACT</name>
<evidence type="ECO:0000259" key="1">
    <source>
        <dbReference type="Pfam" id="PF00027"/>
    </source>
</evidence>
<keyword evidence="3" id="KW-1185">Reference proteome</keyword>
<organism evidence="2 3">
    <name type="scientific">Roseivirga misakiensis</name>
    <dbReference type="NCBI Taxonomy" id="1563681"/>
    <lineage>
        <taxon>Bacteria</taxon>
        <taxon>Pseudomonadati</taxon>
        <taxon>Bacteroidota</taxon>
        <taxon>Cytophagia</taxon>
        <taxon>Cytophagales</taxon>
        <taxon>Roseivirgaceae</taxon>
        <taxon>Roseivirga</taxon>
    </lineage>
</organism>
<gene>
    <name evidence="2" type="ORF">BFP71_09240</name>
</gene>
<proteinExistence type="predicted"/>
<dbReference type="InterPro" id="IPR018490">
    <property type="entry name" value="cNMP-bd_dom_sf"/>
</dbReference>
<dbReference type="Proteomes" id="UP000095552">
    <property type="component" value="Unassembled WGS sequence"/>
</dbReference>
<dbReference type="SUPFAM" id="SSF51206">
    <property type="entry name" value="cAMP-binding domain-like"/>
    <property type="match status" value="1"/>
</dbReference>
<evidence type="ECO:0000313" key="2">
    <source>
        <dbReference type="EMBL" id="OEJ99742.1"/>
    </source>
</evidence>
<dbReference type="STRING" id="1563681.BFP71_09240"/>
<dbReference type="AlphaFoldDB" id="A0A1E5SKU3"/>